<evidence type="ECO:0000256" key="1">
    <source>
        <dbReference type="SAM" id="MobiDB-lite"/>
    </source>
</evidence>
<dbReference type="PANTHER" id="PTHR21727">
    <property type="entry name" value="PHOSPHORYLATED CTD INTERACTING FACTOR 1"/>
    <property type="match status" value="1"/>
</dbReference>
<gene>
    <name evidence="3" type="ORF">B4U80_07383</name>
</gene>
<dbReference type="GO" id="GO:0005634">
    <property type="term" value="C:nucleus"/>
    <property type="evidence" value="ECO:0007669"/>
    <property type="project" value="TreeGrafter"/>
</dbReference>
<evidence type="ECO:0000259" key="2">
    <source>
        <dbReference type="PROSITE" id="PS50020"/>
    </source>
</evidence>
<reference evidence="3 4" key="1">
    <citation type="journal article" date="2018" name="Gigascience">
        <title>Genomes of trombidid mites reveal novel predicted allergens and laterally-transferred genes associated with secondary metabolism.</title>
        <authorList>
            <person name="Dong X."/>
            <person name="Chaisiri K."/>
            <person name="Xia D."/>
            <person name="Armstrong S.D."/>
            <person name="Fang Y."/>
            <person name="Donnelly M.J."/>
            <person name="Kadowaki T."/>
            <person name="McGarry J.W."/>
            <person name="Darby A.C."/>
            <person name="Makepeace B.L."/>
        </authorList>
    </citation>
    <scope>NUCLEOTIDE SEQUENCE [LARGE SCALE GENOMIC DNA]</scope>
    <source>
        <strain evidence="3">UoL-UT</strain>
    </source>
</reference>
<dbReference type="VEuPathDB" id="VectorBase:LDEU003494"/>
<dbReference type="AlphaFoldDB" id="A0A443SLZ6"/>
<dbReference type="Pfam" id="PF00397">
    <property type="entry name" value="WW"/>
    <property type="match status" value="1"/>
</dbReference>
<dbReference type="CDD" id="cd00201">
    <property type="entry name" value="WW"/>
    <property type="match status" value="1"/>
</dbReference>
<sequence>MCALSADSCAEMSICATTASNAAPADPVHDLPAALLQQGWRKFWSKREKRPYFFNKVTNESLWEMPSSTAADCDPLRDPLGIQSPVAPTNGGGYQQQWPLRLAEKRSLSCDDSNSAVPAKKLILSGPWDLEIASNVVIWERPGIVTPHCHPDIELLRTSYLAKLRNQYFELCHSREAIEAPKDSFSRWLMERKVVDKGSDSLLPSNCFPEVSRSMYNEIMNDIPVRLTRPKFCAEARKQLAKYAEAAKKMIESRNASPESRKIVKWSVEEAFQFIRGTPNATFDDYEERLIHLRSQCQPQLIEAAKKSVEGICAKIYHLSCEYAKKVREQEIELLKASNIQEIHGPLRIQNPKKVYCYPIQLAHSCPKLPLVHYLLDKEMVLLRYKDEILRIRSQYLQKLEHLYRWSCLDDRKLENFMSRAWCLLKRYNAFLGSNSPEALSTQASLPITVFECLHKHFDVTFECFASPLNCYFKQYCSAFGDTDSYFGSRGSVLNFFPISGSFEAFPPYCEDLFEATIDHFERVLSNSEEPLSFILFLQEYKDSSPRALIKLESSRFKRKQLTIEAFEYDLRSGTQHTCDVNQVLSKSSTSLMVIFLQNDAGFLRWGPTPQRIDALLESFKPVKEIIKEREITLLSPPPTPQSLPLTANTSQSAENA</sequence>
<dbReference type="InterPro" id="IPR029048">
    <property type="entry name" value="HSP70_C_sf"/>
</dbReference>
<dbReference type="SMART" id="SM00456">
    <property type="entry name" value="WW"/>
    <property type="match status" value="1"/>
</dbReference>
<dbReference type="InterPro" id="IPR036020">
    <property type="entry name" value="WW_dom_sf"/>
</dbReference>
<protein>
    <submittedName>
        <fullName evidence="3">Phosphorylated CTD-interacting factor 1-like protein</fullName>
    </submittedName>
</protein>
<feature type="region of interest" description="Disordered" evidence="1">
    <location>
        <begin position="635"/>
        <end position="657"/>
    </location>
</feature>
<dbReference type="EMBL" id="NCKV01001319">
    <property type="protein sequence ID" value="RWS28547.1"/>
    <property type="molecule type" value="Genomic_DNA"/>
</dbReference>
<dbReference type="GO" id="GO:0016422">
    <property type="term" value="F:mRNA (2'-O-methyladenosine-N6-)-methyltransferase activity"/>
    <property type="evidence" value="ECO:0007669"/>
    <property type="project" value="InterPro"/>
</dbReference>
<dbReference type="GO" id="GO:0099122">
    <property type="term" value="F:RNA polymerase II C-terminal domain binding"/>
    <property type="evidence" value="ECO:0007669"/>
    <property type="project" value="InterPro"/>
</dbReference>
<dbReference type="PROSITE" id="PS50020">
    <property type="entry name" value="WW_DOMAIN_2"/>
    <property type="match status" value="1"/>
</dbReference>
<dbReference type="Gene3D" id="1.20.1270.10">
    <property type="match status" value="1"/>
</dbReference>
<dbReference type="Pfam" id="PF12237">
    <property type="entry name" value="PCIF1_WW"/>
    <property type="match status" value="1"/>
</dbReference>
<comment type="caution">
    <text evidence="3">The sequence shown here is derived from an EMBL/GenBank/DDBJ whole genome shotgun (WGS) entry which is preliminary data.</text>
</comment>
<dbReference type="OrthoDB" id="193787at2759"/>
<dbReference type="InterPro" id="IPR001202">
    <property type="entry name" value="WW_dom"/>
</dbReference>
<accession>A0A443SLZ6</accession>
<dbReference type="InterPro" id="IPR039881">
    <property type="entry name" value="PCIF1-like"/>
</dbReference>
<evidence type="ECO:0000313" key="4">
    <source>
        <dbReference type="Proteomes" id="UP000288716"/>
    </source>
</evidence>
<dbReference type="SUPFAM" id="SSF51045">
    <property type="entry name" value="WW domain"/>
    <property type="match status" value="1"/>
</dbReference>
<feature type="domain" description="WW" evidence="2">
    <location>
        <begin position="34"/>
        <end position="68"/>
    </location>
</feature>
<keyword evidence="4" id="KW-1185">Reference proteome</keyword>
<dbReference type="PANTHER" id="PTHR21727:SF0">
    <property type="entry name" value="MRNA (2'-O-METHYLADENOSINE-N(6)-)-METHYLTRANSFERASE"/>
    <property type="match status" value="1"/>
</dbReference>
<dbReference type="Proteomes" id="UP000288716">
    <property type="component" value="Unassembled WGS sequence"/>
</dbReference>
<dbReference type="InterPro" id="IPR022035">
    <property type="entry name" value="PCIF1_WW"/>
</dbReference>
<name>A0A443SLZ6_9ACAR</name>
<dbReference type="Gene3D" id="2.20.70.10">
    <property type="match status" value="1"/>
</dbReference>
<dbReference type="FunFam" id="2.20.70.10:FF:000036">
    <property type="entry name" value="Phosphorylated CTD-interacting factor 1"/>
    <property type="match status" value="1"/>
</dbReference>
<proteinExistence type="predicted"/>
<feature type="compositionally biased region" description="Polar residues" evidence="1">
    <location>
        <begin position="648"/>
        <end position="657"/>
    </location>
</feature>
<evidence type="ECO:0000313" key="3">
    <source>
        <dbReference type="EMBL" id="RWS28547.1"/>
    </source>
</evidence>
<organism evidence="3 4">
    <name type="scientific">Leptotrombidium deliense</name>
    <dbReference type="NCBI Taxonomy" id="299467"/>
    <lineage>
        <taxon>Eukaryota</taxon>
        <taxon>Metazoa</taxon>
        <taxon>Ecdysozoa</taxon>
        <taxon>Arthropoda</taxon>
        <taxon>Chelicerata</taxon>
        <taxon>Arachnida</taxon>
        <taxon>Acari</taxon>
        <taxon>Acariformes</taxon>
        <taxon>Trombidiformes</taxon>
        <taxon>Prostigmata</taxon>
        <taxon>Anystina</taxon>
        <taxon>Parasitengona</taxon>
        <taxon>Trombiculoidea</taxon>
        <taxon>Trombiculidae</taxon>
        <taxon>Leptotrombidium</taxon>
    </lineage>
</organism>